<feature type="signal peptide" evidence="2">
    <location>
        <begin position="1"/>
        <end position="19"/>
    </location>
</feature>
<keyword evidence="2" id="KW-0732">Signal</keyword>
<accession>A0ABP0ZVK1</accession>
<name>A0ABP0ZVK1_9ASCO</name>
<organism evidence="3 4">
    <name type="scientific">Lodderomyces beijingensis</name>
    <dbReference type="NCBI Taxonomy" id="1775926"/>
    <lineage>
        <taxon>Eukaryota</taxon>
        <taxon>Fungi</taxon>
        <taxon>Dikarya</taxon>
        <taxon>Ascomycota</taxon>
        <taxon>Saccharomycotina</taxon>
        <taxon>Pichiomycetes</taxon>
        <taxon>Debaryomycetaceae</taxon>
        <taxon>Candida/Lodderomyces clade</taxon>
        <taxon>Lodderomyces</taxon>
    </lineage>
</organism>
<proteinExistence type="predicted"/>
<dbReference type="GeneID" id="92210810"/>
<feature type="compositionally biased region" description="Acidic residues" evidence="1">
    <location>
        <begin position="163"/>
        <end position="179"/>
    </location>
</feature>
<dbReference type="EMBL" id="OZ022411">
    <property type="protein sequence ID" value="CAK9441746.1"/>
    <property type="molecule type" value="Genomic_DNA"/>
</dbReference>
<feature type="region of interest" description="Disordered" evidence="1">
    <location>
        <begin position="214"/>
        <end position="292"/>
    </location>
</feature>
<keyword evidence="4" id="KW-1185">Reference proteome</keyword>
<evidence type="ECO:0000313" key="4">
    <source>
        <dbReference type="Proteomes" id="UP001497383"/>
    </source>
</evidence>
<dbReference type="RefSeq" id="XP_066832552.1">
    <property type="nucleotide sequence ID" value="XM_066975966.1"/>
</dbReference>
<sequence length="340" mass="37901">MDRPMVRFALFALFSWGLATPPACFLSCVSEVTRDFPGHLKDVTRVCQKEDAIVGCLVDICPFGNFQSARDHYIGTCLEHGRPTVTNPYPPPAAWPPEDYEEKAPKVHKPAQHIKSQALHSHSSPPGEESHISAPSTEKAVASEQWGKDHHATKPASSASGDPGEEFVEYSEAEPEEGLAYDPNYPITWEDTNGVDEDGDFYILRRPVNVPLELRDPASAGKTTRVQVRSKPKSTTKNERDGKREDKHEDKSLELDPKTKVSIQNSHDPSQDRYHHSFPGYKSSEAKGTYGVPKDEVEAAGLFSRKRRLSLKGGVSIKKPKYKKFLQKIPLYEYDNGGSE</sequence>
<evidence type="ECO:0008006" key="5">
    <source>
        <dbReference type="Google" id="ProtNLM"/>
    </source>
</evidence>
<feature type="compositionally biased region" description="Basic and acidic residues" evidence="1">
    <location>
        <begin position="236"/>
        <end position="259"/>
    </location>
</feature>
<feature type="chain" id="PRO_5046059862" description="Extracellular membrane protein CFEM domain-containing protein" evidence="2">
    <location>
        <begin position="20"/>
        <end position="340"/>
    </location>
</feature>
<evidence type="ECO:0000256" key="2">
    <source>
        <dbReference type="SAM" id="SignalP"/>
    </source>
</evidence>
<evidence type="ECO:0000313" key="3">
    <source>
        <dbReference type="EMBL" id="CAK9441746.1"/>
    </source>
</evidence>
<reference evidence="3 4" key="1">
    <citation type="submission" date="2024-03" db="EMBL/GenBank/DDBJ databases">
        <authorList>
            <person name="Brejova B."/>
        </authorList>
    </citation>
    <scope>NUCLEOTIDE SEQUENCE [LARGE SCALE GENOMIC DNA]</scope>
    <source>
        <strain evidence="3 4">CBS 14171</strain>
    </source>
</reference>
<dbReference type="Proteomes" id="UP001497383">
    <property type="component" value="Chromosome 7"/>
</dbReference>
<feature type="region of interest" description="Disordered" evidence="1">
    <location>
        <begin position="88"/>
        <end position="192"/>
    </location>
</feature>
<evidence type="ECO:0000256" key="1">
    <source>
        <dbReference type="SAM" id="MobiDB-lite"/>
    </source>
</evidence>
<gene>
    <name evidence="3" type="ORF">LODBEIA_P56140</name>
</gene>
<protein>
    <recommendedName>
        <fullName evidence="5">Extracellular membrane protein CFEM domain-containing protein</fullName>
    </recommendedName>
</protein>